<keyword evidence="3" id="KW-0408">Iron</keyword>
<comment type="caution">
    <text evidence="5">The sequence shown here is derived from an EMBL/GenBank/DDBJ whole genome shotgun (WGS) entry which is preliminary data.</text>
</comment>
<dbReference type="NCBIfam" id="TIGR02481">
    <property type="entry name" value="hemeryth_dom"/>
    <property type="match status" value="1"/>
</dbReference>
<dbReference type="InterPro" id="IPR035938">
    <property type="entry name" value="Hemerythrin-like_sf"/>
</dbReference>
<dbReference type="InterPro" id="IPR012312">
    <property type="entry name" value="Hemerythrin-like"/>
</dbReference>
<proteinExistence type="inferred from homology"/>
<dbReference type="SUPFAM" id="SSF47188">
    <property type="entry name" value="Hemerythrin-like"/>
    <property type="match status" value="1"/>
</dbReference>
<evidence type="ECO:0000256" key="3">
    <source>
        <dbReference type="ARBA" id="ARBA00023004"/>
    </source>
</evidence>
<keyword evidence="2" id="KW-0479">Metal-binding</keyword>
<dbReference type="InterPro" id="IPR012827">
    <property type="entry name" value="Hemerythrin_metal-bd"/>
</dbReference>
<dbReference type="PANTHER" id="PTHR37164">
    <property type="entry name" value="BACTERIOHEMERYTHRIN"/>
    <property type="match status" value="1"/>
</dbReference>
<sequence length="189" mass="21238">MLKIVFVAPGGDSICGKLSDPGGWTRMLSCGLPDTFSTAVRRQAPMQPSARFPWKSDYTVGNESIDEQHRTLLELAGLLHMAVAAGQGYKIIQNAFAALVKYTEEHFSDEEQFWTDAKSGGVEQHKRLHRQITEELLALRFEGPYGVVFCTPNELTNWVEHRLIAHFIEEDQGVYRSLTQGAKRKRTSA</sequence>
<evidence type="ECO:0000256" key="1">
    <source>
        <dbReference type="ARBA" id="ARBA00010587"/>
    </source>
</evidence>
<evidence type="ECO:0000313" key="5">
    <source>
        <dbReference type="EMBL" id="KAA0688779.1"/>
    </source>
</evidence>
<accession>A0A6L3B719</accession>
<comment type="similarity">
    <text evidence="1">Belongs to the hemerythrin family.</text>
</comment>
<evidence type="ECO:0000313" key="6">
    <source>
        <dbReference type="Proteomes" id="UP000476837"/>
    </source>
</evidence>
<evidence type="ECO:0000256" key="2">
    <source>
        <dbReference type="ARBA" id="ARBA00022723"/>
    </source>
</evidence>
<dbReference type="InterPro" id="IPR050669">
    <property type="entry name" value="Hemerythrin"/>
</dbReference>
<dbReference type="AlphaFoldDB" id="A0A6L3B719"/>
<organism evidence="5 6">
    <name type="scientific">Azospirillum brasilense</name>
    <dbReference type="NCBI Taxonomy" id="192"/>
    <lineage>
        <taxon>Bacteria</taxon>
        <taxon>Pseudomonadati</taxon>
        <taxon>Pseudomonadota</taxon>
        <taxon>Alphaproteobacteria</taxon>
        <taxon>Rhodospirillales</taxon>
        <taxon>Azospirillaceae</taxon>
        <taxon>Azospirillum</taxon>
    </lineage>
</organism>
<dbReference type="Pfam" id="PF01814">
    <property type="entry name" value="Hemerythrin"/>
    <property type="match status" value="1"/>
</dbReference>
<dbReference type="PANTHER" id="PTHR37164:SF1">
    <property type="entry name" value="BACTERIOHEMERYTHRIN"/>
    <property type="match status" value="1"/>
</dbReference>
<gene>
    <name evidence="5" type="ORF">DS837_03440</name>
</gene>
<name>A0A6L3B719_AZOBR</name>
<dbReference type="Proteomes" id="UP000476837">
    <property type="component" value="Unassembled WGS sequence"/>
</dbReference>
<feature type="domain" description="Hemerythrin-like" evidence="4">
    <location>
        <begin position="62"/>
        <end position="175"/>
    </location>
</feature>
<dbReference type="GO" id="GO:0046872">
    <property type="term" value="F:metal ion binding"/>
    <property type="evidence" value="ECO:0007669"/>
    <property type="project" value="UniProtKB-KW"/>
</dbReference>
<reference evidence="5 6" key="1">
    <citation type="submission" date="2018-07" db="EMBL/GenBank/DDBJ databases">
        <title>Genome sequence of Roseomonas fauriae ATCC 49958.</title>
        <authorList>
            <person name="Sant'Anna F.H."/>
            <person name="Baldani J.I."/>
            <person name="Zilli J.E."/>
            <person name="Reis V.M."/>
            <person name="Hartmann A."/>
            <person name="Cruz L."/>
            <person name="de Souza E.M."/>
            <person name="de Oliveira Pedrosa F."/>
            <person name="Passaglia L.M.P."/>
        </authorList>
    </citation>
    <scope>NUCLEOTIDE SEQUENCE [LARGE SCALE GENOMIC DNA]</scope>
    <source>
        <strain evidence="5 6">ATCC 49958</strain>
    </source>
</reference>
<dbReference type="Gene3D" id="1.20.120.50">
    <property type="entry name" value="Hemerythrin-like"/>
    <property type="match status" value="1"/>
</dbReference>
<dbReference type="EMBL" id="QOKV01000001">
    <property type="protein sequence ID" value="KAA0688779.1"/>
    <property type="molecule type" value="Genomic_DNA"/>
</dbReference>
<protein>
    <recommendedName>
        <fullName evidence="4">Hemerythrin-like domain-containing protein</fullName>
    </recommendedName>
</protein>
<evidence type="ECO:0000259" key="4">
    <source>
        <dbReference type="Pfam" id="PF01814"/>
    </source>
</evidence>
<dbReference type="CDD" id="cd12107">
    <property type="entry name" value="Hemerythrin"/>
    <property type="match status" value="1"/>
</dbReference>